<evidence type="ECO:0000313" key="2">
    <source>
        <dbReference type="EMBL" id="KAF7266521.1"/>
    </source>
</evidence>
<organism evidence="2 3">
    <name type="scientific">Rhynchophorus ferrugineus</name>
    <name type="common">Red palm weevil</name>
    <name type="synonym">Curculio ferrugineus</name>
    <dbReference type="NCBI Taxonomy" id="354439"/>
    <lineage>
        <taxon>Eukaryota</taxon>
        <taxon>Metazoa</taxon>
        <taxon>Ecdysozoa</taxon>
        <taxon>Arthropoda</taxon>
        <taxon>Hexapoda</taxon>
        <taxon>Insecta</taxon>
        <taxon>Pterygota</taxon>
        <taxon>Neoptera</taxon>
        <taxon>Endopterygota</taxon>
        <taxon>Coleoptera</taxon>
        <taxon>Polyphaga</taxon>
        <taxon>Cucujiformia</taxon>
        <taxon>Curculionidae</taxon>
        <taxon>Dryophthorinae</taxon>
        <taxon>Rhynchophorus</taxon>
    </lineage>
</organism>
<protein>
    <submittedName>
        <fullName evidence="2">Uncharacterized protein</fullName>
    </submittedName>
</protein>
<evidence type="ECO:0000256" key="1">
    <source>
        <dbReference type="SAM" id="MobiDB-lite"/>
    </source>
</evidence>
<comment type="caution">
    <text evidence="2">The sequence shown here is derived from an EMBL/GenBank/DDBJ whole genome shotgun (WGS) entry which is preliminary data.</text>
</comment>
<dbReference type="EMBL" id="JAACXV010014534">
    <property type="protein sequence ID" value="KAF7266521.1"/>
    <property type="molecule type" value="Genomic_DNA"/>
</dbReference>
<dbReference type="AlphaFoldDB" id="A0A834M3N0"/>
<evidence type="ECO:0000313" key="3">
    <source>
        <dbReference type="Proteomes" id="UP000625711"/>
    </source>
</evidence>
<proteinExistence type="predicted"/>
<name>A0A834M3N0_RHYFE</name>
<gene>
    <name evidence="2" type="ORF">GWI33_020161</name>
</gene>
<accession>A0A834M3N0</accession>
<reference evidence="2" key="1">
    <citation type="submission" date="2020-08" db="EMBL/GenBank/DDBJ databases">
        <title>Genome sequencing and assembly of the red palm weevil Rhynchophorus ferrugineus.</title>
        <authorList>
            <person name="Dias G.B."/>
            <person name="Bergman C.M."/>
            <person name="Manee M."/>
        </authorList>
    </citation>
    <scope>NUCLEOTIDE SEQUENCE</scope>
    <source>
        <strain evidence="2">AA-2017</strain>
        <tissue evidence="2">Whole larva</tissue>
    </source>
</reference>
<sequence length="177" mass="19788">MEMEIESFSIAAEDGRFSPVVVRVQTQKTEGGIGETDLTIIERRIATNRNELTDDRKLRRFTFIGDSSTATEKKIERALIRIFSVGTASSSSPRPIHPPPRHSARSFAVLFNYQPRRKPVLHPRNIHFESQHGNGAAAGGPSHRPRPRPDTVSPIVTGREKGPLAVPLCPPRRRLRN</sequence>
<feature type="region of interest" description="Disordered" evidence="1">
    <location>
        <begin position="130"/>
        <end position="177"/>
    </location>
</feature>
<dbReference type="Proteomes" id="UP000625711">
    <property type="component" value="Unassembled WGS sequence"/>
</dbReference>
<keyword evidence="3" id="KW-1185">Reference proteome</keyword>